<reference evidence="9" key="1">
    <citation type="journal article" date="2014" name="Int. J. Syst. Evol. Microbiol.">
        <title>Complete genome sequence of Corynebacterium casei LMG S-19264T (=DSM 44701T), isolated from a smear-ripened cheese.</title>
        <authorList>
            <consortium name="US DOE Joint Genome Institute (JGI-PGF)"/>
            <person name="Walter F."/>
            <person name="Albersmeier A."/>
            <person name="Kalinowski J."/>
            <person name="Ruckert C."/>
        </authorList>
    </citation>
    <scope>NUCLEOTIDE SEQUENCE</scope>
    <source>
        <strain evidence="9">KCTC 42731</strain>
    </source>
</reference>
<keyword evidence="10" id="KW-1185">Reference proteome</keyword>
<dbReference type="RefSeq" id="WP_189767060.1">
    <property type="nucleotide sequence ID" value="NZ_BNCK01000001.1"/>
</dbReference>
<keyword evidence="5 7" id="KW-0574">Periplasm</keyword>
<comment type="function">
    <text evidence="6 7">Involved in the assembly process of the P-ring formation. It may associate with FlgF on the rod constituting a structure essential for the P-ring assembly or may act as a modulator protein for the P-ring assembly.</text>
</comment>
<keyword evidence="4 7" id="KW-0732">Signal</keyword>
<name>A0A919EHH6_9GAMM</name>
<dbReference type="NCBIfam" id="TIGR03170">
    <property type="entry name" value="flgA_cterm"/>
    <property type="match status" value="1"/>
</dbReference>
<dbReference type="PANTHER" id="PTHR36307">
    <property type="entry name" value="FLAGELLA BASAL BODY P-RING FORMATION PROTEIN FLGA"/>
    <property type="match status" value="1"/>
</dbReference>
<dbReference type="InterPro" id="IPR017585">
    <property type="entry name" value="SAF_FlgA"/>
</dbReference>
<dbReference type="AlphaFoldDB" id="A0A919EHH6"/>
<protein>
    <recommendedName>
        <fullName evidence="3 7">Flagella basal body P-ring formation protein FlgA</fullName>
    </recommendedName>
</protein>
<dbReference type="GO" id="GO:0042597">
    <property type="term" value="C:periplasmic space"/>
    <property type="evidence" value="ECO:0007669"/>
    <property type="project" value="UniProtKB-SubCell"/>
</dbReference>
<evidence type="ECO:0000256" key="4">
    <source>
        <dbReference type="ARBA" id="ARBA00022729"/>
    </source>
</evidence>
<proteinExistence type="inferred from homology"/>
<comment type="subcellular location">
    <subcellularLocation>
        <location evidence="1 7">Periplasm</location>
    </subcellularLocation>
</comment>
<dbReference type="EMBL" id="BNCK01000001">
    <property type="protein sequence ID" value="GHF80169.1"/>
    <property type="molecule type" value="Genomic_DNA"/>
</dbReference>
<feature type="signal peptide" evidence="7">
    <location>
        <begin position="1"/>
        <end position="23"/>
    </location>
</feature>
<comment type="similarity">
    <text evidence="2 7">Belongs to the FlgA family.</text>
</comment>
<keyword evidence="9" id="KW-0966">Cell projection</keyword>
<evidence type="ECO:0000313" key="10">
    <source>
        <dbReference type="Proteomes" id="UP000623842"/>
    </source>
</evidence>
<evidence type="ECO:0000313" key="9">
    <source>
        <dbReference type="EMBL" id="GHF80169.1"/>
    </source>
</evidence>
<keyword evidence="9" id="KW-0282">Flagellum</keyword>
<dbReference type="Proteomes" id="UP000623842">
    <property type="component" value="Unassembled WGS sequence"/>
</dbReference>
<accession>A0A919EHH6</accession>
<evidence type="ECO:0000256" key="2">
    <source>
        <dbReference type="ARBA" id="ARBA00010474"/>
    </source>
</evidence>
<evidence type="ECO:0000256" key="6">
    <source>
        <dbReference type="ARBA" id="ARBA00025643"/>
    </source>
</evidence>
<gene>
    <name evidence="9" type="primary">flgA</name>
    <name evidence="9" type="ORF">GCM10017161_04270</name>
</gene>
<comment type="caution">
    <text evidence="9">The sequence shown here is derived from an EMBL/GenBank/DDBJ whole genome shotgun (WGS) entry which is preliminary data.</text>
</comment>
<dbReference type="CDD" id="cd11614">
    <property type="entry name" value="SAF_CpaB_FlgA_like"/>
    <property type="match status" value="1"/>
</dbReference>
<evidence type="ECO:0000256" key="3">
    <source>
        <dbReference type="ARBA" id="ARBA00014754"/>
    </source>
</evidence>
<dbReference type="Pfam" id="PF13144">
    <property type="entry name" value="ChapFlgA"/>
    <property type="match status" value="1"/>
</dbReference>
<keyword evidence="9" id="KW-0969">Cilium</keyword>
<keyword evidence="7" id="KW-1005">Bacterial flagellum biogenesis</keyword>
<dbReference type="Gene3D" id="2.30.30.760">
    <property type="match status" value="1"/>
</dbReference>
<dbReference type="Pfam" id="PF17656">
    <property type="entry name" value="ChapFlgA_N"/>
    <property type="match status" value="1"/>
</dbReference>
<dbReference type="InterPro" id="IPR041231">
    <property type="entry name" value="FlgA_N"/>
</dbReference>
<dbReference type="InterPro" id="IPR036732">
    <property type="entry name" value="AFP_Neu5c_C_sf"/>
</dbReference>
<evidence type="ECO:0000259" key="8">
    <source>
        <dbReference type="SMART" id="SM00858"/>
    </source>
</evidence>
<dbReference type="Gene3D" id="3.90.1210.10">
    <property type="entry name" value="Antifreeze-like/N-acetylneuraminic acid synthase C-terminal domain"/>
    <property type="match status" value="1"/>
</dbReference>
<dbReference type="InterPro" id="IPR039246">
    <property type="entry name" value="Flagellar_FlgA"/>
</dbReference>
<reference evidence="9" key="2">
    <citation type="submission" date="2020-09" db="EMBL/GenBank/DDBJ databases">
        <authorList>
            <person name="Sun Q."/>
            <person name="Kim S."/>
        </authorList>
    </citation>
    <scope>NUCLEOTIDE SEQUENCE</scope>
    <source>
        <strain evidence="9">KCTC 42731</strain>
    </source>
</reference>
<feature type="chain" id="PRO_5038162539" description="Flagella basal body P-ring formation protein FlgA" evidence="7">
    <location>
        <begin position="24"/>
        <end position="230"/>
    </location>
</feature>
<evidence type="ECO:0000256" key="7">
    <source>
        <dbReference type="RuleBase" id="RU362063"/>
    </source>
</evidence>
<sequence>MSKLKIFITFSILQLVWFTSVDAKTLSHEEIKAFAKQYVENNLPSIAQGKRIVTPADLDPRITIKPCSEPLQANIPENYRSRNVNVKIFCSGSTPWYIYLPVNVSTEIPVLVAQTKIEKGTVLDEENVAIVWKPQHQTRGEVMEDATSVYGAKSKRSLIEGTVITKKMFCVVCKGDTVTILAKSDSLMIKTQGIAQTSGVIGQQIRVKNKRSGRSITARVNTINQVAINL</sequence>
<dbReference type="SUPFAM" id="SSF51269">
    <property type="entry name" value="AFP III-like domain"/>
    <property type="match status" value="1"/>
</dbReference>
<organism evidence="9 10">
    <name type="scientific">Thalassotalea marina</name>
    <dbReference type="NCBI Taxonomy" id="1673741"/>
    <lineage>
        <taxon>Bacteria</taxon>
        <taxon>Pseudomonadati</taxon>
        <taxon>Pseudomonadota</taxon>
        <taxon>Gammaproteobacteria</taxon>
        <taxon>Alteromonadales</taxon>
        <taxon>Colwelliaceae</taxon>
        <taxon>Thalassotalea</taxon>
    </lineage>
</organism>
<evidence type="ECO:0000256" key="5">
    <source>
        <dbReference type="ARBA" id="ARBA00022764"/>
    </source>
</evidence>
<dbReference type="SMART" id="SM00858">
    <property type="entry name" value="SAF"/>
    <property type="match status" value="1"/>
</dbReference>
<feature type="domain" description="SAF" evidence="8">
    <location>
        <begin position="108"/>
        <end position="170"/>
    </location>
</feature>
<evidence type="ECO:0000256" key="1">
    <source>
        <dbReference type="ARBA" id="ARBA00004418"/>
    </source>
</evidence>
<dbReference type="GO" id="GO:0044780">
    <property type="term" value="P:bacterial-type flagellum assembly"/>
    <property type="evidence" value="ECO:0007669"/>
    <property type="project" value="InterPro"/>
</dbReference>
<dbReference type="InterPro" id="IPR013974">
    <property type="entry name" value="SAF"/>
</dbReference>
<dbReference type="PANTHER" id="PTHR36307:SF1">
    <property type="entry name" value="FLAGELLA BASAL BODY P-RING FORMATION PROTEIN FLGA"/>
    <property type="match status" value="1"/>
</dbReference>